<dbReference type="OrthoDB" id="23692at2"/>
<evidence type="ECO:0000313" key="4">
    <source>
        <dbReference type="Proteomes" id="UP000253817"/>
    </source>
</evidence>
<dbReference type="GO" id="GO:0052621">
    <property type="term" value="F:diguanylate cyclase activity"/>
    <property type="evidence" value="ECO:0007669"/>
    <property type="project" value="TreeGrafter"/>
</dbReference>
<dbReference type="Gene3D" id="3.10.450.50">
    <property type="match status" value="1"/>
</dbReference>
<dbReference type="EMBL" id="QICC01000002">
    <property type="protein sequence ID" value="RNM43307.1"/>
    <property type="molecule type" value="Genomic_DNA"/>
</dbReference>
<evidence type="ECO:0000259" key="1">
    <source>
        <dbReference type="PROSITE" id="PS50887"/>
    </source>
</evidence>
<gene>
    <name evidence="2" type="ORF">C1876_02320</name>
    <name evidence="3" type="ORF">DMP09_00930</name>
</gene>
<dbReference type="SUPFAM" id="SSF55073">
    <property type="entry name" value="Nucleotide cyclase"/>
    <property type="match status" value="1"/>
</dbReference>
<dbReference type="InterPro" id="IPR000160">
    <property type="entry name" value="GGDEF_dom"/>
</dbReference>
<dbReference type="InterPro" id="IPR032710">
    <property type="entry name" value="NTF2-like_dom_sf"/>
</dbReference>
<evidence type="ECO:0000313" key="2">
    <source>
        <dbReference type="EMBL" id="RDB71180.1"/>
    </source>
</evidence>
<dbReference type="PANTHER" id="PTHR45138:SF9">
    <property type="entry name" value="DIGUANYLATE CYCLASE DGCM-RELATED"/>
    <property type="match status" value="1"/>
</dbReference>
<dbReference type="CDD" id="cd01949">
    <property type="entry name" value="GGDEF"/>
    <property type="match status" value="1"/>
</dbReference>
<organism evidence="3 5">
    <name type="scientific">Eggerthella sinensis</name>
    <dbReference type="NCBI Taxonomy" id="242230"/>
    <lineage>
        <taxon>Bacteria</taxon>
        <taxon>Bacillati</taxon>
        <taxon>Actinomycetota</taxon>
        <taxon>Coriobacteriia</taxon>
        <taxon>Eggerthellales</taxon>
        <taxon>Eggerthellaceae</taxon>
        <taxon>Eggerthella</taxon>
    </lineage>
</organism>
<dbReference type="SUPFAM" id="SSF54427">
    <property type="entry name" value="NTF2-like"/>
    <property type="match status" value="1"/>
</dbReference>
<protein>
    <submittedName>
        <fullName evidence="3">Diguanylate cyclase</fullName>
    </submittedName>
</protein>
<dbReference type="InterPro" id="IPR050469">
    <property type="entry name" value="Diguanylate_Cyclase"/>
</dbReference>
<proteinExistence type="predicted"/>
<dbReference type="Gene3D" id="3.30.70.270">
    <property type="match status" value="1"/>
</dbReference>
<dbReference type="InterPro" id="IPR029787">
    <property type="entry name" value="Nucleotide_cyclase"/>
</dbReference>
<comment type="caution">
    <text evidence="3">The sequence shown here is derived from an EMBL/GenBank/DDBJ whole genome shotgun (WGS) entry which is preliminary data.</text>
</comment>
<keyword evidence="4" id="KW-1185">Reference proteome</keyword>
<name>A0A3N0J2C5_9ACTN</name>
<dbReference type="EMBL" id="PPTT01000003">
    <property type="protein sequence ID" value="RDB71180.1"/>
    <property type="molecule type" value="Genomic_DNA"/>
</dbReference>
<accession>A0A3N0J2C5</accession>
<feature type="domain" description="GGDEF" evidence="1">
    <location>
        <begin position="201"/>
        <end position="328"/>
    </location>
</feature>
<dbReference type="SMART" id="SM00267">
    <property type="entry name" value="GGDEF"/>
    <property type="match status" value="1"/>
</dbReference>
<dbReference type="PANTHER" id="PTHR45138">
    <property type="entry name" value="REGULATORY COMPONENTS OF SENSORY TRANSDUCTION SYSTEM"/>
    <property type="match status" value="1"/>
</dbReference>
<dbReference type="AlphaFoldDB" id="A0A3N0J2C5"/>
<dbReference type="GO" id="GO:0043709">
    <property type="term" value="P:cell adhesion involved in single-species biofilm formation"/>
    <property type="evidence" value="ECO:0007669"/>
    <property type="project" value="TreeGrafter"/>
</dbReference>
<evidence type="ECO:0000313" key="3">
    <source>
        <dbReference type="EMBL" id="RNM43307.1"/>
    </source>
</evidence>
<dbReference type="InterPro" id="IPR043128">
    <property type="entry name" value="Rev_trsase/Diguanyl_cyclase"/>
</dbReference>
<dbReference type="InterPro" id="IPR037401">
    <property type="entry name" value="SnoaL-like"/>
</dbReference>
<dbReference type="GO" id="GO:0005886">
    <property type="term" value="C:plasma membrane"/>
    <property type="evidence" value="ECO:0007669"/>
    <property type="project" value="TreeGrafter"/>
</dbReference>
<dbReference type="NCBIfam" id="TIGR00254">
    <property type="entry name" value="GGDEF"/>
    <property type="match status" value="1"/>
</dbReference>
<reference evidence="5" key="2">
    <citation type="submission" date="2018-05" db="EMBL/GenBank/DDBJ databases">
        <title>Genome Sequencing of selected type strains of the family Eggerthellaceae.</title>
        <authorList>
            <person name="Danylec N."/>
            <person name="Stoll D.A."/>
            <person name="Doetsch A."/>
            <person name="Huch M."/>
        </authorList>
    </citation>
    <scope>NUCLEOTIDE SEQUENCE [LARGE SCALE GENOMIC DNA]</scope>
    <source>
        <strain evidence="5">DSM 16107</strain>
    </source>
</reference>
<evidence type="ECO:0000313" key="5">
    <source>
        <dbReference type="Proteomes" id="UP000270112"/>
    </source>
</evidence>
<dbReference type="GO" id="GO:1902201">
    <property type="term" value="P:negative regulation of bacterial-type flagellum-dependent cell motility"/>
    <property type="evidence" value="ECO:0007669"/>
    <property type="project" value="TreeGrafter"/>
</dbReference>
<sequence>MQHTMNQAWLDEAVALSKKLWGAYLIEPSDESMQFIVDAIDPQGLSLIGTGKHEFYASLASFLEGLERDQQEAEDVTFEILDEYYEARPLGSDGCVVFGTLWVRERPDRPKPLLVEMDTRFTLLFRRDGDRWFMSHLHHSTPNVDQRREEYYPKTATEQANAALEYSKALERRADLDSMTELLNHAAFEKHVAAALTRGSTDSAFFMIDLDNFKQVNDTLGHPEGDRVIVEFADTLGRVFARDALVGRMGGDEFAVFSTAPLSIEEAEAKARELIDTWTSHSASRAVPLGCSLGIVRVARGKTFYDLYRAADEALYASKGRGKGCFSW</sequence>
<reference evidence="3" key="3">
    <citation type="journal article" date="2019" name="Microbiol. Resour. Announc.">
        <title>Draft Genome Sequences of Type Strains of Gordonibacter faecihominis, Paraeggerthella hongkongensis, Parvibacter caecicola,Slackia equolifaciens, Slackia faecicanis, and Slackia isoflavoniconvertens.</title>
        <authorList>
            <person name="Danylec N."/>
            <person name="Stoll D.A."/>
            <person name="Dotsch A."/>
            <person name="Huch M."/>
        </authorList>
    </citation>
    <scope>NUCLEOTIDE SEQUENCE</scope>
    <source>
        <strain evidence="3">DSM 16107</strain>
    </source>
</reference>
<reference evidence="2 4" key="1">
    <citation type="journal article" date="2018" name="Elife">
        <title>Discovery and characterization of a prevalent human gut bacterial enzyme sufficient for the inactivation of a family of plant toxins.</title>
        <authorList>
            <person name="Koppel N."/>
            <person name="Bisanz J.E."/>
            <person name="Pandelia M.E."/>
            <person name="Turnbaugh P.J."/>
            <person name="Balskus E.P."/>
        </authorList>
    </citation>
    <scope>NUCLEOTIDE SEQUENCE [LARGE SCALE GENOMIC DNA]</scope>
    <source>
        <strain evidence="2 4">DSM 16107</strain>
    </source>
</reference>
<dbReference type="Proteomes" id="UP000270112">
    <property type="component" value="Unassembled WGS sequence"/>
</dbReference>
<dbReference type="Pfam" id="PF00990">
    <property type="entry name" value="GGDEF"/>
    <property type="match status" value="1"/>
</dbReference>
<dbReference type="Proteomes" id="UP000253817">
    <property type="component" value="Unassembled WGS sequence"/>
</dbReference>
<dbReference type="PROSITE" id="PS50887">
    <property type="entry name" value="GGDEF"/>
    <property type="match status" value="1"/>
</dbReference>
<dbReference type="Pfam" id="PF13474">
    <property type="entry name" value="SnoaL_3"/>
    <property type="match status" value="1"/>
</dbReference>